<feature type="domain" description="Guanylate cyclase" evidence="1">
    <location>
        <begin position="9"/>
        <end position="116"/>
    </location>
</feature>
<dbReference type="InterPro" id="IPR001054">
    <property type="entry name" value="A/G_cyclase"/>
</dbReference>
<dbReference type="Pfam" id="PF00211">
    <property type="entry name" value="Guanylate_cyc"/>
    <property type="match status" value="1"/>
</dbReference>
<dbReference type="Pfam" id="PF13432">
    <property type="entry name" value="TPR_16"/>
    <property type="match status" value="1"/>
</dbReference>
<dbReference type="Gene3D" id="3.30.70.1230">
    <property type="entry name" value="Nucleotide cyclase"/>
    <property type="match status" value="1"/>
</dbReference>
<dbReference type="InterPro" id="IPR029787">
    <property type="entry name" value="Nucleotide_cyclase"/>
</dbReference>
<dbReference type="PANTHER" id="PTHR43081:SF19">
    <property type="entry name" value="PH-SENSITIVE ADENYLATE CYCLASE RV1264"/>
    <property type="match status" value="1"/>
</dbReference>
<keyword evidence="3" id="KW-1185">Reference proteome</keyword>
<dbReference type="CDD" id="cd07302">
    <property type="entry name" value="CHD"/>
    <property type="match status" value="1"/>
</dbReference>
<comment type="caution">
    <text evidence="2">The sequence shown here is derived from an EMBL/GenBank/DDBJ whole genome shotgun (WGS) entry which is preliminary data.</text>
</comment>
<dbReference type="InterPro" id="IPR019734">
    <property type="entry name" value="TPR_rpt"/>
</dbReference>
<dbReference type="SUPFAM" id="SSF48452">
    <property type="entry name" value="TPR-like"/>
    <property type="match status" value="2"/>
</dbReference>
<dbReference type="EMBL" id="BAABHC010000007">
    <property type="protein sequence ID" value="GAA4430684.1"/>
    <property type="molecule type" value="Genomic_DNA"/>
</dbReference>
<proteinExistence type="predicted"/>
<dbReference type="Gene3D" id="3.40.50.10070">
    <property type="entry name" value="TolB, N-terminal domain"/>
    <property type="match status" value="1"/>
</dbReference>
<evidence type="ECO:0000313" key="3">
    <source>
        <dbReference type="Proteomes" id="UP001500552"/>
    </source>
</evidence>
<sequence length="644" mass="72011">MTLTRQLAAIMFTDIAGYTALMGSDERKAFELLNQNRRLHKPLIEGYGGKWIKEMGDGVLASFPTVTDAVNCACALVKGCGKVNGLCLRIGIHLGDVVFENEDVFGDGVNIASRLQALAPAGGIWVSEAVYQNVANKSGVATTFVGEKILKNVREPVRVYEVRPTNDEAESSESYLLQKDEPQALAPKSIAVLPFVNMSNDPEQEYFSDGMAEELINSLNHLKDLKVAGRTSSFQFKGKNIDLRKVGESLGVSTVLEGSVRKQGNRLRVTAQLIHVEDGFHIWSEKYDRSIDDVFAIQDEIALSITEQLKVVLFEKDREKITKTYTHNAEAYELYLKARFYLYRRGSAILKGLEFSKKAIAVDPDFALAYACYADAQTLAAAYNFFSGKEVKKEVKRAAKTAIKLDDSLGEAYFSLAYYYVCFEYNWEESKKTFYKAIELNPKFVQARSMLGMICLGWVDGNFEGAEEQLQAAIKLEPLSAIDHADLAWTLLMARKFEEALTVAKLGIELDNNSFLSHRITGLCYIVLQRYDEAIATFQYLVNLSARHQQAINGLIWAYCGKGKFEEASLLMKELDSKPGSAHYDYGLSAAYLGDLDRAFTALEKACDELDPHILTINKAPYIPASLREDPRFQHILERIGFPQ</sequence>
<dbReference type="Proteomes" id="UP001500552">
    <property type="component" value="Unassembled WGS sequence"/>
</dbReference>
<organism evidence="2 3">
    <name type="scientific">Pontibacter saemangeumensis</name>
    <dbReference type="NCBI Taxonomy" id="1084525"/>
    <lineage>
        <taxon>Bacteria</taxon>
        <taxon>Pseudomonadati</taxon>
        <taxon>Bacteroidota</taxon>
        <taxon>Cytophagia</taxon>
        <taxon>Cytophagales</taxon>
        <taxon>Hymenobacteraceae</taxon>
        <taxon>Pontibacter</taxon>
    </lineage>
</organism>
<dbReference type="SMART" id="SM00044">
    <property type="entry name" value="CYCc"/>
    <property type="match status" value="1"/>
</dbReference>
<protein>
    <submittedName>
        <fullName evidence="2">Adenylate/guanylate cyclase domain-containing protein</fullName>
    </submittedName>
</protein>
<evidence type="ECO:0000313" key="2">
    <source>
        <dbReference type="EMBL" id="GAA4430684.1"/>
    </source>
</evidence>
<reference evidence="3" key="1">
    <citation type="journal article" date="2019" name="Int. J. Syst. Evol. Microbiol.">
        <title>The Global Catalogue of Microorganisms (GCM) 10K type strain sequencing project: providing services to taxonomists for standard genome sequencing and annotation.</title>
        <authorList>
            <consortium name="The Broad Institute Genomics Platform"/>
            <consortium name="The Broad Institute Genome Sequencing Center for Infectious Disease"/>
            <person name="Wu L."/>
            <person name="Ma J."/>
        </authorList>
    </citation>
    <scope>NUCLEOTIDE SEQUENCE [LARGE SCALE GENOMIC DNA]</scope>
    <source>
        <strain evidence="3">JCM 17926</strain>
    </source>
</reference>
<dbReference type="RefSeq" id="WP_345158378.1">
    <property type="nucleotide sequence ID" value="NZ_BAABHC010000007.1"/>
</dbReference>
<gene>
    <name evidence="2" type="ORF">GCM10023188_17560</name>
</gene>
<dbReference type="SMART" id="SM00028">
    <property type="entry name" value="TPR"/>
    <property type="match status" value="5"/>
</dbReference>
<dbReference type="InterPro" id="IPR011990">
    <property type="entry name" value="TPR-like_helical_dom_sf"/>
</dbReference>
<dbReference type="Gene3D" id="1.25.40.10">
    <property type="entry name" value="Tetratricopeptide repeat domain"/>
    <property type="match status" value="1"/>
</dbReference>
<dbReference type="SUPFAM" id="SSF55073">
    <property type="entry name" value="Nucleotide cyclase"/>
    <property type="match status" value="1"/>
</dbReference>
<accession>A0ABP8LKW3</accession>
<evidence type="ECO:0000259" key="1">
    <source>
        <dbReference type="PROSITE" id="PS50125"/>
    </source>
</evidence>
<name>A0ABP8LKW3_9BACT</name>
<dbReference type="PROSITE" id="PS50125">
    <property type="entry name" value="GUANYLATE_CYCLASE_2"/>
    <property type="match status" value="1"/>
</dbReference>
<dbReference type="PANTHER" id="PTHR43081">
    <property type="entry name" value="ADENYLATE CYCLASE, TERMINAL-DIFFERENTIATION SPECIFIC-RELATED"/>
    <property type="match status" value="1"/>
</dbReference>
<dbReference type="InterPro" id="IPR050697">
    <property type="entry name" value="Adenylyl/Guanylyl_Cyclase_3/4"/>
</dbReference>